<organism evidence="2 3">
    <name type="scientific">Mycobacteroides abscessus 1948</name>
    <dbReference type="NCBI Taxonomy" id="1299323"/>
    <lineage>
        <taxon>Bacteria</taxon>
        <taxon>Bacillati</taxon>
        <taxon>Actinomycetota</taxon>
        <taxon>Actinomycetes</taxon>
        <taxon>Mycobacteriales</taxon>
        <taxon>Mycobacteriaceae</taxon>
        <taxon>Mycobacteroides</taxon>
        <taxon>Mycobacteroides abscessus</taxon>
    </lineage>
</organism>
<evidence type="ECO:0000313" key="2">
    <source>
        <dbReference type="EMBL" id="EUA63316.1"/>
    </source>
</evidence>
<reference evidence="2 3" key="1">
    <citation type="submission" date="2013-12" db="EMBL/GenBank/DDBJ databases">
        <authorList>
            <person name="Zelazny A."/>
            <person name="Olivier K."/>
            <person name="Holland S."/>
            <person name="Lenaerts A."/>
            <person name="Ordway D."/>
            <person name="DeGroote M.A."/>
            <person name="Parker T."/>
            <person name="Sizemore C."/>
            <person name="Tallon L.J."/>
            <person name="Sadzewicz L.K."/>
            <person name="Sengamalay N."/>
            <person name="Fraser C.M."/>
            <person name="Hine E."/>
            <person name="Shefchek K.A."/>
            <person name="Das S.P."/>
            <person name="Tettelin H."/>
        </authorList>
    </citation>
    <scope>NUCLEOTIDE SEQUENCE [LARGE SCALE GENOMIC DNA]</scope>
    <source>
        <strain evidence="2 3">1948</strain>
    </source>
</reference>
<feature type="region of interest" description="Disordered" evidence="1">
    <location>
        <begin position="25"/>
        <end position="47"/>
    </location>
</feature>
<dbReference type="GO" id="GO:0004022">
    <property type="term" value="F:alcohol dehydrogenase (NAD+) activity"/>
    <property type="evidence" value="ECO:0007669"/>
    <property type="project" value="UniProtKB-EC"/>
</dbReference>
<keyword evidence="2" id="KW-0560">Oxidoreductase</keyword>
<dbReference type="AlphaFoldDB" id="A0A829QLL0"/>
<evidence type="ECO:0000256" key="1">
    <source>
        <dbReference type="SAM" id="MobiDB-lite"/>
    </source>
</evidence>
<dbReference type="EC" id="1.1.1.1" evidence="2"/>
<proteinExistence type="predicted"/>
<protein>
    <submittedName>
        <fullName evidence="2">Alcohol dehydrogenase B domain protein</fullName>
        <ecNumber evidence="2">1.1.1.1</ecNumber>
    </submittedName>
</protein>
<dbReference type="Proteomes" id="UP000021210">
    <property type="component" value="Unassembled WGS sequence"/>
</dbReference>
<accession>A0A829QLL0</accession>
<feature type="compositionally biased region" description="Polar residues" evidence="1">
    <location>
        <begin position="32"/>
        <end position="47"/>
    </location>
</feature>
<evidence type="ECO:0000313" key="3">
    <source>
        <dbReference type="Proteomes" id="UP000021210"/>
    </source>
</evidence>
<comment type="caution">
    <text evidence="2">The sequence shown here is derived from an EMBL/GenBank/DDBJ whole genome shotgun (WGS) entry which is preliminary data.</text>
</comment>
<dbReference type="EMBL" id="JAOH01000002">
    <property type="protein sequence ID" value="EUA63316.1"/>
    <property type="molecule type" value="Genomic_DNA"/>
</dbReference>
<name>A0A829QLL0_9MYCO</name>
<sequence length="47" mass="5016">MKTKGALIRELNKPIVVEEITFGDPAPKARSRSSCTPQACATPITTS</sequence>
<gene>
    <name evidence="2" type="ORF">I542_3473</name>
</gene>